<keyword evidence="3" id="KW-0813">Transport</keyword>
<dbReference type="Proteomes" id="UP001304970">
    <property type="component" value="Chromosome"/>
</dbReference>
<evidence type="ECO:0000256" key="2">
    <source>
        <dbReference type="ARBA" id="ARBA00009773"/>
    </source>
</evidence>
<dbReference type="PANTHER" id="PTHR21716">
    <property type="entry name" value="TRANSMEMBRANE PROTEIN"/>
    <property type="match status" value="1"/>
</dbReference>
<evidence type="ECO:0000256" key="3">
    <source>
        <dbReference type="ARBA" id="ARBA00022448"/>
    </source>
</evidence>
<comment type="similarity">
    <text evidence="2">Belongs to the autoinducer-2 exporter (AI-2E) (TC 2.A.86) family.</text>
</comment>
<feature type="transmembrane region" description="Helical" evidence="9">
    <location>
        <begin position="403"/>
        <end position="428"/>
    </location>
</feature>
<name>A0AA96V6K3_9EURY</name>
<comment type="subcellular location">
    <subcellularLocation>
        <location evidence="1">Cell membrane</location>
        <topology evidence="1">Multi-pass membrane protein</topology>
    </subcellularLocation>
</comment>
<evidence type="ECO:0000313" key="10">
    <source>
        <dbReference type="EMBL" id="WNY27672.1"/>
    </source>
</evidence>
<keyword evidence="7 9" id="KW-0472">Membrane</keyword>
<evidence type="ECO:0000256" key="4">
    <source>
        <dbReference type="ARBA" id="ARBA00022475"/>
    </source>
</evidence>
<dbReference type="AlphaFoldDB" id="A0AA96V6K3"/>
<reference evidence="10 11" key="1">
    <citation type="submission" date="2023-07" db="EMBL/GenBank/DDBJ databases">
        <title>Closed genome sequence of Methanosarcinaceae archaeon Am2.</title>
        <authorList>
            <person name="Poehlein A."/>
            <person name="Protasov E."/>
            <person name="Platt K."/>
            <person name="Reeh H."/>
            <person name="Daniel R."/>
            <person name="Brune A."/>
        </authorList>
    </citation>
    <scope>NUCLEOTIDE SEQUENCE [LARGE SCALE GENOMIC DNA]</scope>
    <source>
        <strain evidence="10 11">Am2</strain>
    </source>
</reference>
<evidence type="ECO:0000256" key="5">
    <source>
        <dbReference type="ARBA" id="ARBA00022692"/>
    </source>
</evidence>
<organism evidence="10 11">
    <name type="scientific">Methanolapillus ohkumae</name>
    <dbReference type="NCBI Taxonomy" id="3028298"/>
    <lineage>
        <taxon>Archaea</taxon>
        <taxon>Methanobacteriati</taxon>
        <taxon>Methanobacteriota</taxon>
        <taxon>Stenosarchaea group</taxon>
        <taxon>Methanomicrobia</taxon>
        <taxon>Methanosarcinales</taxon>
        <taxon>Methanosarcinaceae</taxon>
        <taxon>Methanolapillus</taxon>
    </lineage>
</organism>
<feature type="transmembrane region" description="Helical" evidence="9">
    <location>
        <begin position="246"/>
        <end position="268"/>
    </location>
</feature>
<keyword evidence="4" id="KW-1003">Cell membrane</keyword>
<accession>A0AA96V6K3</accession>
<dbReference type="InterPro" id="IPR002549">
    <property type="entry name" value="AI-2E-like"/>
</dbReference>
<keyword evidence="6 9" id="KW-1133">Transmembrane helix</keyword>
<feature type="transmembrane region" description="Helical" evidence="9">
    <location>
        <begin position="68"/>
        <end position="91"/>
    </location>
</feature>
<feature type="transmembrane region" description="Helical" evidence="9">
    <location>
        <begin position="305"/>
        <end position="325"/>
    </location>
</feature>
<evidence type="ECO:0000313" key="11">
    <source>
        <dbReference type="Proteomes" id="UP001304970"/>
    </source>
</evidence>
<dbReference type="EMBL" id="CP131061">
    <property type="protein sequence ID" value="WNY27672.1"/>
    <property type="molecule type" value="Genomic_DNA"/>
</dbReference>
<feature type="region of interest" description="Disordered" evidence="8">
    <location>
        <begin position="135"/>
        <end position="211"/>
    </location>
</feature>
<evidence type="ECO:0000256" key="7">
    <source>
        <dbReference type="ARBA" id="ARBA00023136"/>
    </source>
</evidence>
<evidence type="ECO:0000256" key="6">
    <source>
        <dbReference type="ARBA" id="ARBA00022989"/>
    </source>
</evidence>
<proteinExistence type="inferred from homology"/>
<evidence type="ECO:0000256" key="9">
    <source>
        <dbReference type="SAM" id="Phobius"/>
    </source>
</evidence>
<sequence length="468" mass="51340">MELSVNKKVWQYMFLIFVLLIIAVSFLFYLRVVFISLVIGVLVIIFIERLSKIFNRVTVNYSPSKRKIIAFSLFTITLLSVGAVVVSQASYFSDYFNSFTESLDKLDADYNDTAGEIAENLTNISVGELGEMVPGIENNSNSSKPPPIKVNEINNSTASGNGSNNVSNNGNNTATGSGNVSSPAASNNTTGSNASNNTIGGNASNRTANETTPTIPTFDFAITRQDLIRSILVSGSGILSMTKESVSMLISILFASFLIIPIMTGYYFKRKGKFGDKIIFYTPDQYKDAATQTIKRILKDLDTYVSMKILEVFVVSFLYCVGFYIAGLPHWLISGILMGIFNTAPYIGFIIPALPIIVYSYTFGMPTMLAVIGIIIVIQLFDYFFILPNIVTSTIKVSSFTSVILALAGLKLFGVFGLIFAMPLYIFCKIILISFYEQLVILYPDPTDSEKSDLVSKISPPGDEKLSS</sequence>
<dbReference type="Pfam" id="PF01594">
    <property type="entry name" value="AI-2E_transport"/>
    <property type="match status" value="1"/>
</dbReference>
<feature type="transmembrane region" description="Helical" evidence="9">
    <location>
        <begin position="369"/>
        <end position="391"/>
    </location>
</feature>
<keyword evidence="11" id="KW-1185">Reference proteome</keyword>
<feature type="region of interest" description="Disordered" evidence="8">
    <location>
        <begin position="448"/>
        <end position="468"/>
    </location>
</feature>
<evidence type="ECO:0000256" key="1">
    <source>
        <dbReference type="ARBA" id="ARBA00004651"/>
    </source>
</evidence>
<dbReference type="GeneID" id="89228898"/>
<protein>
    <recommendedName>
        <fullName evidence="12">AI-2E family transporter</fullName>
    </recommendedName>
</protein>
<keyword evidence="5 9" id="KW-0812">Transmembrane</keyword>
<dbReference type="PANTHER" id="PTHR21716:SF53">
    <property type="entry name" value="PERMEASE PERM-RELATED"/>
    <property type="match status" value="1"/>
</dbReference>
<feature type="compositionally biased region" description="Low complexity" evidence="8">
    <location>
        <begin position="154"/>
        <end position="205"/>
    </location>
</feature>
<evidence type="ECO:0000256" key="8">
    <source>
        <dbReference type="SAM" id="MobiDB-lite"/>
    </source>
</evidence>
<dbReference type="RefSeq" id="WP_338097631.1">
    <property type="nucleotide sequence ID" value="NZ_CP131061.1"/>
</dbReference>
<feature type="transmembrane region" description="Helical" evidence="9">
    <location>
        <begin position="14"/>
        <end position="47"/>
    </location>
</feature>
<evidence type="ECO:0008006" key="12">
    <source>
        <dbReference type="Google" id="ProtNLM"/>
    </source>
</evidence>
<gene>
    <name evidence="10" type="ORF">MsAm2_14750</name>
</gene>
<feature type="transmembrane region" description="Helical" evidence="9">
    <location>
        <begin position="331"/>
        <end position="357"/>
    </location>
</feature>
<dbReference type="GO" id="GO:0005886">
    <property type="term" value="C:plasma membrane"/>
    <property type="evidence" value="ECO:0007669"/>
    <property type="project" value="UniProtKB-SubCell"/>
</dbReference>